<evidence type="ECO:0000313" key="4">
    <source>
        <dbReference type="Proteomes" id="UP000286931"/>
    </source>
</evidence>
<dbReference type="Proteomes" id="UP000286931">
    <property type="component" value="Unassembled WGS sequence"/>
</dbReference>
<evidence type="ECO:0000256" key="2">
    <source>
        <dbReference type="SAM" id="Phobius"/>
    </source>
</evidence>
<protein>
    <recommendedName>
        <fullName evidence="5">SH3b domain-containing protein</fullName>
    </recommendedName>
</protein>
<feature type="region of interest" description="Disordered" evidence="1">
    <location>
        <begin position="60"/>
        <end position="107"/>
    </location>
</feature>
<keyword evidence="4" id="KW-1185">Reference proteome</keyword>
<evidence type="ECO:0000256" key="1">
    <source>
        <dbReference type="SAM" id="MobiDB-lite"/>
    </source>
</evidence>
<keyword evidence="2" id="KW-1133">Transmembrane helix</keyword>
<feature type="region of interest" description="Disordered" evidence="1">
    <location>
        <begin position="1"/>
        <end position="21"/>
    </location>
</feature>
<proteinExistence type="predicted"/>
<comment type="caution">
    <text evidence="3">The sequence shown here is derived from an EMBL/GenBank/DDBJ whole genome shotgun (WGS) entry which is preliminary data.</text>
</comment>
<evidence type="ECO:0008006" key="5">
    <source>
        <dbReference type="Google" id="ProtNLM"/>
    </source>
</evidence>
<accession>A0A401YW73</accession>
<feature type="transmembrane region" description="Helical" evidence="2">
    <location>
        <begin position="36"/>
        <end position="57"/>
    </location>
</feature>
<dbReference type="RefSeq" id="WP_126640667.1">
    <property type="nucleotide sequence ID" value="NZ_BIFH01000029.1"/>
</dbReference>
<dbReference type="EMBL" id="BIFH01000029">
    <property type="protein sequence ID" value="GCD98795.1"/>
    <property type="molecule type" value="Genomic_DNA"/>
</dbReference>
<dbReference type="Gene3D" id="2.30.30.40">
    <property type="entry name" value="SH3 Domains"/>
    <property type="match status" value="1"/>
</dbReference>
<dbReference type="AlphaFoldDB" id="A0A401YW73"/>
<feature type="compositionally biased region" description="Low complexity" evidence="1">
    <location>
        <begin position="75"/>
        <end position="87"/>
    </location>
</feature>
<sequence length="192" mass="19632">MDNRKRAEFFSTPNPIGGPPRGRFGLNALSRHPVRILMVAGGLILLVIVFFVALLTVDGGGSGDKKKSADATGDKSSSGSPSPSKSGTGKATTAPGQSAAGPKPGSVAATVHTGGRLVMYKGTSYQSEKVAQIKTGSEVRANCHTEGSIAYYAGSSSKTWAQIDAEGRTGFVPAIFLDTGGDVSKQIPACTS</sequence>
<dbReference type="OrthoDB" id="4350529at2"/>
<feature type="compositionally biased region" description="Basic and acidic residues" evidence="1">
    <location>
        <begin position="63"/>
        <end position="73"/>
    </location>
</feature>
<evidence type="ECO:0000313" key="3">
    <source>
        <dbReference type="EMBL" id="GCD98795.1"/>
    </source>
</evidence>
<keyword evidence="2" id="KW-0812">Transmembrane</keyword>
<keyword evidence="2" id="KW-0472">Membrane</keyword>
<gene>
    <name evidence="3" type="ORF">EHYA_06506</name>
</gene>
<organism evidence="3 4">
    <name type="scientific">Embleya hyalina</name>
    <dbReference type="NCBI Taxonomy" id="516124"/>
    <lineage>
        <taxon>Bacteria</taxon>
        <taxon>Bacillati</taxon>
        <taxon>Actinomycetota</taxon>
        <taxon>Actinomycetes</taxon>
        <taxon>Kitasatosporales</taxon>
        <taxon>Streptomycetaceae</taxon>
        <taxon>Embleya</taxon>
    </lineage>
</organism>
<name>A0A401YW73_9ACTN</name>
<reference evidence="3 4" key="1">
    <citation type="submission" date="2018-12" db="EMBL/GenBank/DDBJ databases">
        <title>Draft genome sequence of Embleya hyalina NBRC 13850T.</title>
        <authorList>
            <person name="Komaki H."/>
            <person name="Hosoyama A."/>
            <person name="Kimura A."/>
            <person name="Ichikawa N."/>
            <person name="Tamura T."/>
        </authorList>
    </citation>
    <scope>NUCLEOTIDE SEQUENCE [LARGE SCALE GENOMIC DNA]</scope>
    <source>
        <strain evidence="3 4">NBRC 13850</strain>
    </source>
</reference>